<dbReference type="Proteomes" id="UP000272942">
    <property type="component" value="Unassembled WGS sequence"/>
</dbReference>
<organism evidence="4">
    <name type="scientific">Echinostoma caproni</name>
    <dbReference type="NCBI Taxonomy" id="27848"/>
    <lineage>
        <taxon>Eukaryota</taxon>
        <taxon>Metazoa</taxon>
        <taxon>Spiralia</taxon>
        <taxon>Lophotrochozoa</taxon>
        <taxon>Platyhelminthes</taxon>
        <taxon>Trematoda</taxon>
        <taxon>Digenea</taxon>
        <taxon>Plagiorchiida</taxon>
        <taxon>Echinostomata</taxon>
        <taxon>Echinostomatoidea</taxon>
        <taxon>Echinostomatidae</taxon>
        <taxon>Echinostoma</taxon>
    </lineage>
</organism>
<dbReference type="AlphaFoldDB" id="A0A183A7V6"/>
<evidence type="ECO:0000313" key="2">
    <source>
        <dbReference type="EMBL" id="VDP68257.1"/>
    </source>
</evidence>
<gene>
    <name evidence="2" type="ORF">ECPE_LOCUS3041</name>
</gene>
<accession>A0A183A7V6</accession>
<evidence type="ECO:0000256" key="1">
    <source>
        <dbReference type="SAM" id="MobiDB-lite"/>
    </source>
</evidence>
<sequence length="119" mass="13830">MSKSYDSHPISFSPRRPRKRKFPKSRFKHSHSLNRVRGHSRAAARERLLELSRPAKSVSLSPNYASIKWNPPLRREHVNLDKTHQKQYVPVLMESVEKLACLFPPNGTEKQESDTELTI</sequence>
<name>A0A183A7V6_9TREM</name>
<feature type="compositionally biased region" description="Basic residues" evidence="1">
    <location>
        <begin position="15"/>
        <end position="41"/>
    </location>
</feature>
<dbReference type="OrthoDB" id="6275719at2759"/>
<feature type="region of interest" description="Disordered" evidence="1">
    <location>
        <begin position="1"/>
        <end position="41"/>
    </location>
</feature>
<proteinExistence type="predicted"/>
<reference evidence="4" key="1">
    <citation type="submission" date="2016-06" db="UniProtKB">
        <authorList>
            <consortium name="WormBaseParasite"/>
        </authorList>
    </citation>
    <scope>IDENTIFICATION</scope>
</reference>
<reference evidence="2 3" key="2">
    <citation type="submission" date="2018-11" db="EMBL/GenBank/DDBJ databases">
        <authorList>
            <consortium name="Pathogen Informatics"/>
        </authorList>
    </citation>
    <scope>NUCLEOTIDE SEQUENCE [LARGE SCALE GENOMIC DNA]</scope>
    <source>
        <strain evidence="2 3">Egypt</strain>
    </source>
</reference>
<dbReference type="WBParaSite" id="ECPE_0000304401-mRNA-1">
    <property type="protein sequence ID" value="ECPE_0000304401-mRNA-1"/>
    <property type="gene ID" value="ECPE_0000304401"/>
</dbReference>
<keyword evidence="3" id="KW-1185">Reference proteome</keyword>
<protein>
    <submittedName>
        <fullName evidence="2 4">Uncharacterized protein</fullName>
    </submittedName>
</protein>
<dbReference type="EMBL" id="UZAN01040048">
    <property type="protein sequence ID" value="VDP68257.1"/>
    <property type="molecule type" value="Genomic_DNA"/>
</dbReference>
<evidence type="ECO:0000313" key="4">
    <source>
        <dbReference type="WBParaSite" id="ECPE_0000304401-mRNA-1"/>
    </source>
</evidence>
<evidence type="ECO:0000313" key="3">
    <source>
        <dbReference type="Proteomes" id="UP000272942"/>
    </source>
</evidence>